<feature type="transmembrane region" description="Helical" evidence="1">
    <location>
        <begin position="277"/>
        <end position="298"/>
    </location>
</feature>
<proteinExistence type="predicted"/>
<dbReference type="OrthoDB" id="3024632at2759"/>
<organism evidence="2 3">
    <name type="scientific">Penicillium angulare</name>
    <dbReference type="NCBI Taxonomy" id="116970"/>
    <lineage>
        <taxon>Eukaryota</taxon>
        <taxon>Fungi</taxon>
        <taxon>Dikarya</taxon>
        <taxon>Ascomycota</taxon>
        <taxon>Pezizomycotina</taxon>
        <taxon>Eurotiomycetes</taxon>
        <taxon>Eurotiomycetidae</taxon>
        <taxon>Eurotiales</taxon>
        <taxon>Aspergillaceae</taxon>
        <taxon>Penicillium</taxon>
    </lineage>
</organism>
<dbReference type="Proteomes" id="UP001149165">
    <property type="component" value="Unassembled WGS sequence"/>
</dbReference>
<protein>
    <submittedName>
        <fullName evidence="2">Uncharacterized protein</fullName>
    </submittedName>
</protein>
<dbReference type="AlphaFoldDB" id="A0A9W9K0H0"/>
<reference evidence="2" key="2">
    <citation type="journal article" date="2023" name="IMA Fungus">
        <title>Comparative genomic study of the Penicillium genus elucidates a diverse pangenome and 15 lateral gene transfer events.</title>
        <authorList>
            <person name="Petersen C."/>
            <person name="Sorensen T."/>
            <person name="Nielsen M.R."/>
            <person name="Sondergaard T.E."/>
            <person name="Sorensen J.L."/>
            <person name="Fitzpatrick D.A."/>
            <person name="Frisvad J.C."/>
            <person name="Nielsen K.L."/>
        </authorList>
    </citation>
    <scope>NUCLEOTIDE SEQUENCE</scope>
    <source>
        <strain evidence="2">IBT 30069</strain>
    </source>
</reference>
<keyword evidence="3" id="KW-1185">Reference proteome</keyword>
<accession>A0A9W9K0H0</accession>
<keyword evidence="1" id="KW-0812">Transmembrane</keyword>
<dbReference type="EMBL" id="JAPQKH010000007">
    <property type="protein sequence ID" value="KAJ5088619.1"/>
    <property type="molecule type" value="Genomic_DNA"/>
</dbReference>
<keyword evidence="1" id="KW-0472">Membrane</keyword>
<sequence length="576" mass="64022">MEDTIANSTQITKIKGALSTFNFGGNLIEIAALTSLIGSTAAESLALGDKGPAGLVWAMMTVFGAIPVVRLFIATATPGWLRESMGVSNAKSDAVVGLFQNTDETFRFQDRKEPAIAVECEIKNARTADIKDSPVDSKRRFVYVFNQRTINILNCIPFSLPGDEMKVYSFVEDPWRDKRYSSWYTYLDWALLASSVVGKLGEFTLLWKSDAHMLAWVSISTWSFFFSAALVLRLHSLWGTSRKSEVDIITGTLPTCSSPGGDRKILLSIPKSVRVHFLWRIIWGLGVFVGIATVGTTYFALSQSTNNEGFLIWVAFQALWLSIRSALYYLLSNREGQYHVGLEGRPWGKVNVQDRARIRHLVYTLSKYQIQLHPRSPLSYEDDILMPEKVENLQSAYPAPLGDKSVTLSIHGVIPDTVLSSVSWVFGCKEGGFDFYDTCIIVLNTPTGVISIPAARALSTRPLNGISEIDSEEGVDLIHLPRGGSLPQGSVAFKNNGIEVKWCYWIPCSDGRWLYFTTEQSKKRGTKNAAILSDLEVTDILNNGKIINISLKHVDEVKEILHYSTMACGYLLNLLK</sequence>
<reference evidence="2" key="1">
    <citation type="submission" date="2022-11" db="EMBL/GenBank/DDBJ databases">
        <authorList>
            <person name="Petersen C."/>
        </authorList>
    </citation>
    <scope>NUCLEOTIDE SEQUENCE</scope>
    <source>
        <strain evidence="2">IBT 30069</strain>
    </source>
</reference>
<feature type="transmembrane region" description="Helical" evidence="1">
    <location>
        <begin position="213"/>
        <end position="234"/>
    </location>
</feature>
<keyword evidence="1" id="KW-1133">Transmembrane helix</keyword>
<feature type="transmembrane region" description="Helical" evidence="1">
    <location>
        <begin position="186"/>
        <end position="207"/>
    </location>
</feature>
<comment type="caution">
    <text evidence="2">The sequence shown here is derived from an EMBL/GenBank/DDBJ whole genome shotgun (WGS) entry which is preliminary data.</text>
</comment>
<feature type="transmembrane region" description="Helical" evidence="1">
    <location>
        <begin position="21"/>
        <end position="42"/>
    </location>
</feature>
<evidence type="ECO:0000313" key="3">
    <source>
        <dbReference type="Proteomes" id="UP001149165"/>
    </source>
</evidence>
<gene>
    <name evidence="2" type="ORF">N7456_012235</name>
</gene>
<evidence type="ECO:0000313" key="2">
    <source>
        <dbReference type="EMBL" id="KAJ5088619.1"/>
    </source>
</evidence>
<feature type="transmembrane region" description="Helical" evidence="1">
    <location>
        <begin position="310"/>
        <end position="331"/>
    </location>
</feature>
<evidence type="ECO:0000256" key="1">
    <source>
        <dbReference type="SAM" id="Phobius"/>
    </source>
</evidence>
<name>A0A9W9K0H0_9EURO</name>
<feature type="transmembrane region" description="Helical" evidence="1">
    <location>
        <begin position="54"/>
        <end position="73"/>
    </location>
</feature>